<dbReference type="FunFam" id="3.30.565.10:FF:000010">
    <property type="entry name" value="Sensor histidine kinase RcsC"/>
    <property type="match status" value="1"/>
</dbReference>
<dbReference type="InterPro" id="IPR004358">
    <property type="entry name" value="Sig_transdc_His_kin-like_C"/>
</dbReference>
<dbReference type="SMART" id="SM00388">
    <property type="entry name" value="HisKA"/>
    <property type="match status" value="1"/>
</dbReference>
<dbReference type="Pfam" id="PF02518">
    <property type="entry name" value="HATPase_c"/>
    <property type="match status" value="1"/>
</dbReference>
<dbReference type="InterPro" id="IPR001610">
    <property type="entry name" value="PAC"/>
</dbReference>
<sequence length="1375" mass="154347">MDDQSDKTGEAAPSSPSSSAPSINDIRSRALEALHQGRFELADELVQGANVELAAVIESLRIYQAELQIQNEELLRSQRQTQAALDRFSTLFNALPIAALVVDRHGLIQEGNLAAQTLFKLKSRHLHQHHFMRLLGETDHNRLARLWKDELPAAAAAGLAVEELRFRNGEGGLFIADLHIARLPILEAGETCYVCAVIDRTEAVRQREEIQTTTERLRHREAELNERLKEMQGLYAVVREISHTEAPMEEVIQRVIEYLPPAFQFPDLAEARLEIGEQVFQTPGFMPTDWVSSAPIPTEETQLGRLEVAYRQAPPPGIGEGPFLDEERSLLEAIAVHIAVYLERQRTTQLLLESREHYRVLAEYSCDWEYWMGPDGRYRYVSPACLGITGYSAQDFIADPGLVSQLIHPADRRLWEQHLQEIKSISAYHLDPVSLQLRLISRDGREYWLEHLCNPVLSTEGHYLGRRGVFRDITENKRIEFDLIKLSLAVEQSPESIVITDLDACIEYVNESFVKNTGYTRDEVIGQNPRILQSGLTPPEVYDGLWGCLLAGEVWQGEFINKRKDGTFYSELAIIAPIRQADGKITHYLAVKSNITEQKRLISELEEYRHHLEELVEARTRELRHQTRSLQALLDNLPYPVWMKDREGRFVAVNRLFAELKGRLPQEIIGLTDKELWPGRAGYYLAEDAEVITSRQRITREMESESNPCALYEVFKAPIIDDSGEVLGTVGFARDIRPQREMEAELARRAELAEIAMRAKSAFLANMSHEIRTPMNAILGLTHLLKRELGNPSQLARLDKIEDAARHLLNVINDILDLSKIEAGKLNLSEQNFSIAMLLDQVSSLVLDEVRAKGLHLRIELDPQLNWVSGDVTRLRQALLNYASNALKFTPSGYIIIRVHLRERLDDGHLLVRFEVEDTGIGIPADKQSKLFQAFEQADTSITRRYGGTGLGLAITAQLAHLMGGEVGVISSEGEGSTFWFTAKLKPGQPQEDVDQAAQQVSEDEIRARCLGRKVLLAEDNPINRDVILELLKSFGLQVATAENGQIAVEMAAHEDYDLILMDVQMPVMDGLSATRTIRTLPKWSDRPILALTANAFDEDRRTCLEAGMNDFVAKPVEPHDLFKALLRWLPEPPTLLPEVRREVKQRGAGGLAQTSRPLNRRLDLLAAIRVLPGIDLRQGLISLRGSPEGYLMLLERFIESHGNDPRQLNESLIKRDGESLARIAHSLKGVAATLGLVRIAEQARALEVTRRPEGLADPEALASTIASIREDLEALRGAVEQSRLLLLQAGESRSSVAPNQILAWLDRLAQLLCEDNAQALTLYQHESGPLAKRLPEIHAALSRQISHFDFEGALVLVEQARTLLAASDSPPETV</sequence>
<feature type="domain" description="HPt" evidence="13">
    <location>
        <begin position="1187"/>
        <end position="1280"/>
    </location>
</feature>
<evidence type="ECO:0000256" key="4">
    <source>
        <dbReference type="ARBA" id="ARBA00023012"/>
    </source>
</evidence>
<organism evidence="14 15">
    <name type="scientific">Caldichromatium japonicum</name>
    <dbReference type="NCBI Taxonomy" id="2699430"/>
    <lineage>
        <taxon>Bacteria</taxon>
        <taxon>Pseudomonadati</taxon>
        <taxon>Pseudomonadota</taxon>
        <taxon>Gammaproteobacteria</taxon>
        <taxon>Chromatiales</taxon>
        <taxon>Chromatiaceae</taxon>
        <taxon>Caldichromatium</taxon>
    </lineage>
</organism>
<keyword evidence="4" id="KW-0902">Two-component regulatory system</keyword>
<dbReference type="PANTHER" id="PTHR45339:SF5">
    <property type="entry name" value="HISTIDINE KINASE"/>
    <property type="match status" value="1"/>
</dbReference>
<evidence type="ECO:0000313" key="15">
    <source>
        <dbReference type="Proteomes" id="UP000502699"/>
    </source>
</evidence>
<evidence type="ECO:0000256" key="8">
    <source>
        <dbReference type="SAM" id="MobiDB-lite"/>
    </source>
</evidence>
<dbReference type="InterPro" id="IPR013656">
    <property type="entry name" value="PAS_4"/>
</dbReference>
<dbReference type="CDD" id="cd16922">
    <property type="entry name" value="HATPase_EvgS-ArcB-TorS-like"/>
    <property type="match status" value="1"/>
</dbReference>
<dbReference type="PROSITE" id="PS50112">
    <property type="entry name" value="PAS"/>
    <property type="match status" value="3"/>
</dbReference>
<dbReference type="Pfam" id="PF00512">
    <property type="entry name" value="HisKA"/>
    <property type="match status" value="1"/>
</dbReference>
<feature type="domain" description="Response regulatory" evidence="10">
    <location>
        <begin position="1014"/>
        <end position="1130"/>
    </location>
</feature>
<dbReference type="Proteomes" id="UP000502699">
    <property type="component" value="Chromosome"/>
</dbReference>
<feature type="region of interest" description="Disordered" evidence="8">
    <location>
        <begin position="1"/>
        <end position="24"/>
    </location>
</feature>
<feature type="domain" description="PAS" evidence="11">
    <location>
        <begin position="482"/>
        <end position="528"/>
    </location>
</feature>
<dbReference type="Gene3D" id="3.30.450.20">
    <property type="entry name" value="PAS domain"/>
    <property type="match status" value="4"/>
</dbReference>
<dbReference type="CDD" id="cd00088">
    <property type="entry name" value="HPT"/>
    <property type="match status" value="1"/>
</dbReference>
<dbReference type="SUPFAM" id="SSF47384">
    <property type="entry name" value="Homodimeric domain of signal transducing histidine kinase"/>
    <property type="match status" value="1"/>
</dbReference>
<feature type="domain" description="PAC" evidence="12">
    <location>
        <begin position="553"/>
        <end position="607"/>
    </location>
</feature>
<accession>A0A6G7VDZ3</accession>
<dbReference type="GO" id="GO:0005524">
    <property type="term" value="F:ATP binding"/>
    <property type="evidence" value="ECO:0007669"/>
    <property type="project" value="UniProtKB-KW"/>
</dbReference>
<dbReference type="CDD" id="cd17546">
    <property type="entry name" value="REC_hyHK_CKI1_RcsC-like"/>
    <property type="match status" value="1"/>
</dbReference>
<evidence type="ECO:0000256" key="3">
    <source>
        <dbReference type="ARBA" id="ARBA00022553"/>
    </source>
</evidence>
<dbReference type="InterPro" id="IPR008207">
    <property type="entry name" value="Sig_transdc_His_kin_Hpt_dom"/>
</dbReference>
<dbReference type="EC" id="2.7.13.3" evidence="2"/>
<dbReference type="RefSeq" id="WP_166270894.1">
    <property type="nucleotide sequence ID" value="NZ_CP048029.1"/>
</dbReference>
<dbReference type="InterPro" id="IPR003594">
    <property type="entry name" value="HATPase_dom"/>
</dbReference>
<comment type="catalytic activity">
    <reaction evidence="1">
        <text>ATP + protein L-histidine = ADP + protein N-phospho-L-histidine.</text>
        <dbReference type="EC" id="2.7.13.3"/>
    </reaction>
</comment>
<dbReference type="InterPro" id="IPR036890">
    <property type="entry name" value="HATPase_C_sf"/>
</dbReference>
<dbReference type="SMART" id="SM00387">
    <property type="entry name" value="HATPase_c"/>
    <property type="match status" value="1"/>
</dbReference>
<dbReference type="CDD" id="cd00082">
    <property type="entry name" value="HisKA"/>
    <property type="match status" value="1"/>
</dbReference>
<dbReference type="InterPro" id="IPR000700">
    <property type="entry name" value="PAS-assoc_C"/>
</dbReference>
<evidence type="ECO:0000259" key="12">
    <source>
        <dbReference type="PROSITE" id="PS50113"/>
    </source>
</evidence>
<evidence type="ECO:0000259" key="13">
    <source>
        <dbReference type="PROSITE" id="PS50894"/>
    </source>
</evidence>
<feature type="domain" description="PAS" evidence="11">
    <location>
        <begin position="354"/>
        <end position="426"/>
    </location>
</feature>
<dbReference type="PANTHER" id="PTHR45339">
    <property type="entry name" value="HYBRID SIGNAL TRANSDUCTION HISTIDINE KINASE J"/>
    <property type="match status" value="1"/>
</dbReference>
<evidence type="ECO:0000259" key="10">
    <source>
        <dbReference type="PROSITE" id="PS50110"/>
    </source>
</evidence>
<dbReference type="SMART" id="SM00091">
    <property type="entry name" value="PAS"/>
    <property type="match status" value="4"/>
</dbReference>
<dbReference type="InterPro" id="IPR005467">
    <property type="entry name" value="His_kinase_dom"/>
</dbReference>
<dbReference type="SMART" id="SM00448">
    <property type="entry name" value="REC"/>
    <property type="match status" value="1"/>
</dbReference>
<feature type="domain" description="Histidine kinase" evidence="9">
    <location>
        <begin position="766"/>
        <end position="987"/>
    </location>
</feature>
<dbReference type="Gene3D" id="1.20.120.160">
    <property type="entry name" value="HPT domain"/>
    <property type="match status" value="1"/>
</dbReference>
<dbReference type="KEGG" id="cjap:GWK36_09200"/>
<gene>
    <name evidence="14" type="ORF">GWK36_09200</name>
</gene>
<dbReference type="SUPFAM" id="SSF55785">
    <property type="entry name" value="PYP-like sensor domain (PAS domain)"/>
    <property type="match status" value="4"/>
</dbReference>
<dbReference type="InterPro" id="IPR036641">
    <property type="entry name" value="HPT_dom_sf"/>
</dbReference>
<dbReference type="PROSITE" id="PS50894">
    <property type="entry name" value="HPT"/>
    <property type="match status" value="1"/>
</dbReference>
<feature type="modified residue" description="4-aspartylphosphate" evidence="6">
    <location>
        <position position="1063"/>
    </location>
</feature>
<dbReference type="InterPro" id="IPR011006">
    <property type="entry name" value="CheY-like_superfamily"/>
</dbReference>
<keyword evidence="3 6" id="KW-0597">Phosphoprotein</keyword>
<dbReference type="InterPro" id="IPR001789">
    <property type="entry name" value="Sig_transdc_resp-reg_receiver"/>
</dbReference>
<dbReference type="InterPro" id="IPR013655">
    <property type="entry name" value="PAS_fold_3"/>
</dbReference>
<dbReference type="GO" id="GO:0000155">
    <property type="term" value="F:phosphorelay sensor kinase activity"/>
    <property type="evidence" value="ECO:0007669"/>
    <property type="project" value="InterPro"/>
</dbReference>
<dbReference type="Gene3D" id="3.30.565.10">
    <property type="entry name" value="Histidine kinase-like ATPase, C-terminal domain"/>
    <property type="match status" value="1"/>
</dbReference>
<feature type="coiled-coil region" evidence="7">
    <location>
        <begin position="207"/>
        <end position="234"/>
    </location>
</feature>
<dbReference type="PROSITE" id="PS50113">
    <property type="entry name" value="PAC"/>
    <property type="match status" value="3"/>
</dbReference>
<keyword evidence="15" id="KW-1185">Reference proteome</keyword>
<feature type="domain" description="PAS" evidence="11">
    <location>
        <begin position="626"/>
        <end position="705"/>
    </location>
</feature>
<keyword evidence="7" id="KW-0175">Coiled coil</keyword>
<evidence type="ECO:0000259" key="11">
    <source>
        <dbReference type="PROSITE" id="PS50112"/>
    </source>
</evidence>
<evidence type="ECO:0000313" key="14">
    <source>
        <dbReference type="EMBL" id="QIK38130.1"/>
    </source>
</evidence>
<name>A0A6G7VDZ3_9GAMM</name>
<evidence type="ECO:0000256" key="1">
    <source>
        <dbReference type="ARBA" id="ARBA00000085"/>
    </source>
</evidence>
<dbReference type="InterPro" id="IPR000014">
    <property type="entry name" value="PAS"/>
</dbReference>
<dbReference type="PROSITE" id="PS50109">
    <property type="entry name" value="HIS_KIN"/>
    <property type="match status" value="1"/>
</dbReference>
<dbReference type="Gene3D" id="1.10.287.130">
    <property type="match status" value="1"/>
</dbReference>
<evidence type="ECO:0000256" key="7">
    <source>
        <dbReference type="SAM" id="Coils"/>
    </source>
</evidence>
<feature type="compositionally biased region" description="Low complexity" evidence="8">
    <location>
        <begin position="11"/>
        <end position="22"/>
    </location>
</feature>
<dbReference type="SUPFAM" id="SSF55874">
    <property type="entry name" value="ATPase domain of HSP90 chaperone/DNA topoisomerase II/histidine kinase"/>
    <property type="match status" value="1"/>
</dbReference>
<dbReference type="Pfam" id="PF08447">
    <property type="entry name" value="PAS_3"/>
    <property type="match status" value="1"/>
</dbReference>
<dbReference type="GO" id="GO:0005886">
    <property type="term" value="C:plasma membrane"/>
    <property type="evidence" value="ECO:0007669"/>
    <property type="project" value="UniProtKB-SubCell"/>
</dbReference>
<dbReference type="SUPFAM" id="SSF52172">
    <property type="entry name" value="CheY-like"/>
    <property type="match status" value="1"/>
</dbReference>
<dbReference type="Pfam" id="PF08448">
    <property type="entry name" value="PAS_4"/>
    <property type="match status" value="1"/>
</dbReference>
<dbReference type="SUPFAM" id="SSF47226">
    <property type="entry name" value="Histidine-containing phosphotransfer domain, HPT domain"/>
    <property type="match status" value="1"/>
</dbReference>
<dbReference type="SMART" id="SM00086">
    <property type="entry name" value="PAC"/>
    <property type="match status" value="3"/>
</dbReference>
<dbReference type="InterPro" id="IPR035965">
    <property type="entry name" value="PAS-like_dom_sf"/>
</dbReference>
<feature type="modified residue" description="Phosphohistidine" evidence="5">
    <location>
        <position position="1226"/>
    </location>
</feature>
<evidence type="ECO:0000256" key="5">
    <source>
        <dbReference type="PROSITE-ProRule" id="PRU00110"/>
    </source>
</evidence>
<feature type="domain" description="PAC" evidence="12">
    <location>
        <begin position="433"/>
        <end position="485"/>
    </location>
</feature>
<reference evidence="15" key="1">
    <citation type="submission" date="2020-01" db="EMBL/GenBank/DDBJ databases">
        <title>Caldichromatium gen. nov., sp. nov., a thermophilic purple sulfur bacterium member of the family Chromatiaceae isolated from Nakabusa hot spring, Japan.</title>
        <authorList>
            <person name="Saini M.K."/>
            <person name="Hanada S."/>
            <person name="Tank M."/>
        </authorList>
    </citation>
    <scope>NUCLEOTIDE SEQUENCE [LARGE SCALE GENOMIC DNA]</scope>
    <source>
        <strain evidence="15">No.7</strain>
    </source>
</reference>
<dbReference type="Gene3D" id="3.40.50.2300">
    <property type="match status" value="1"/>
</dbReference>
<protein>
    <recommendedName>
        <fullName evidence="2">histidine kinase</fullName>
        <ecNumber evidence="2">2.7.13.3</ecNumber>
    </recommendedName>
</protein>
<evidence type="ECO:0000256" key="6">
    <source>
        <dbReference type="PROSITE-ProRule" id="PRU00169"/>
    </source>
</evidence>
<evidence type="ECO:0000256" key="2">
    <source>
        <dbReference type="ARBA" id="ARBA00012438"/>
    </source>
</evidence>
<dbReference type="Pfam" id="PF01627">
    <property type="entry name" value="Hpt"/>
    <property type="match status" value="1"/>
</dbReference>
<dbReference type="NCBIfam" id="TIGR00229">
    <property type="entry name" value="sensory_box"/>
    <property type="match status" value="4"/>
</dbReference>
<dbReference type="InterPro" id="IPR003661">
    <property type="entry name" value="HisK_dim/P_dom"/>
</dbReference>
<dbReference type="EMBL" id="CP048029">
    <property type="protein sequence ID" value="QIK38130.1"/>
    <property type="molecule type" value="Genomic_DNA"/>
</dbReference>
<dbReference type="InterPro" id="IPR036097">
    <property type="entry name" value="HisK_dim/P_sf"/>
</dbReference>
<evidence type="ECO:0000259" key="9">
    <source>
        <dbReference type="PROSITE" id="PS50109"/>
    </source>
</evidence>
<dbReference type="PRINTS" id="PR00344">
    <property type="entry name" value="BCTRLSENSOR"/>
</dbReference>
<dbReference type="Pfam" id="PF00072">
    <property type="entry name" value="Response_reg"/>
    <property type="match status" value="1"/>
</dbReference>
<feature type="domain" description="PAC" evidence="12">
    <location>
        <begin position="696"/>
        <end position="748"/>
    </location>
</feature>
<dbReference type="PROSITE" id="PS50110">
    <property type="entry name" value="RESPONSE_REGULATORY"/>
    <property type="match status" value="1"/>
</dbReference>
<dbReference type="CDD" id="cd00130">
    <property type="entry name" value="PAS"/>
    <property type="match status" value="4"/>
</dbReference>
<dbReference type="Pfam" id="PF13426">
    <property type="entry name" value="PAS_9"/>
    <property type="match status" value="2"/>
</dbReference>
<proteinExistence type="predicted"/>